<dbReference type="PROSITE" id="PS50109">
    <property type="entry name" value="HIS_KIN"/>
    <property type="match status" value="1"/>
</dbReference>
<dbReference type="Gene3D" id="1.10.287.130">
    <property type="match status" value="1"/>
</dbReference>
<dbReference type="Pfam" id="PF00512">
    <property type="entry name" value="HisKA"/>
    <property type="match status" value="1"/>
</dbReference>
<keyword evidence="7" id="KW-0902">Two-component regulatory system</keyword>
<dbReference type="SMART" id="SM00387">
    <property type="entry name" value="HATPase_c"/>
    <property type="match status" value="1"/>
</dbReference>
<dbReference type="AlphaFoldDB" id="A0A9D2L7N6"/>
<dbReference type="FunFam" id="1.10.287.130:FF:000001">
    <property type="entry name" value="Two-component sensor histidine kinase"/>
    <property type="match status" value="1"/>
</dbReference>
<evidence type="ECO:0000259" key="9">
    <source>
        <dbReference type="PROSITE" id="PS50109"/>
    </source>
</evidence>
<evidence type="ECO:0000256" key="3">
    <source>
        <dbReference type="ARBA" id="ARBA00012438"/>
    </source>
</evidence>
<dbReference type="InterPro" id="IPR003661">
    <property type="entry name" value="HisK_dim/P_dom"/>
</dbReference>
<sequence>MRGERSFNRKAMKLFLLLSLLSGLLIVALFYIVQMHHIRAGAAKALRRQFAMAGLEQAEKLPDCYYVFLEDEEFMTEPEREMSRLCKENPQEFPLYKIHHFSYQGSSIYFCLADAQEILLDAEGILLVYVDMSFAVNMVRTAAAILAGAAGVLCLILFWAERRTVGILDEKDRSMKEFFSNASHELKTPLMAIRGYAEGMEQGVVSWETAYPVMIRETERMEGLIHSILEFSKLDSGMRKPRMLQNDVREILYDAIGIIEPAAQKRGIQMIVRLPEPVLFYCDEEMLFSACSNIMTNCVRYAKTSITAEIFRQTDPGLLRICIGNDGETISKQDLEHMFDRFYKGAGGQSGLGMALSLEYVRLQGGNITVRSQEGHTVFEIVLREDGK</sequence>
<dbReference type="Proteomes" id="UP000886804">
    <property type="component" value="Unassembled WGS sequence"/>
</dbReference>
<name>A0A9D2L7N6_9FIRM</name>
<evidence type="ECO:0000256" key="4">
    <source>
        <dbReference type="ARBA" id="ARBA00022553"/>
    </source>
</evidence>
<protein>
    <recommendedName>
        <fullName evidence="3">histidine kinase</fullName>
        <ecNumber evidence="3">2.7.13.3</ecNumber>
    </recommendedName>
</protein>
<dbReference type="Pfam" id="PF02518">
    <property type="entry name" value="HATPase_c"/>
    <property type="match status" value="1"/>
</dbReference>
<evidence type="ECO:0000256" key="8">
    <source>
        <dbReference type="SAM" id="Phobius"/>
    </source>
</evidence>
<keyword evidence="8" id="KW-0812">Transmembrane</keyword>
<evidence type="ECO:0000256" key="6">
    <source>
        <dbReference type="ARBA" id="ARBA00022777"/>
    </source>
</evidence>
<dbReference type="InterPro" id="IPR005467">
    <property type="entry name" value="His_kinase_dom"/>
</dbReference>
<keyword evidence="5" id="KW-0808">Transferase</keyword>
<evidence type="ECO:0000313" key="11">
    <source>
        <dbReference type="Proteomes" id="UP000886804"/>
    </source>
</evidence>
<proteinExistence type="predicted"/>
<keyword evidence="4" id="KW-0597">Phosphoprotein</keyword>
<dbReference type="InterPro" id="IPR036890">
    <property type="entry name" value="HATPase_C_sf"/>
</dbReference>
<comment type="caution">
    <text evidence="10">The sequence shown here is derived from an EMBL/GenBank/DDBJ whole genome shotgun (WGS) entry which is preliminary data.</text>
</comment>
<reference evidence="10" key="2">
    <citation type="submission" date="2021-04" db="EMBL/GenBank/DDBJ databases">
        <authorList>
            <person name="Gilroy R."/>
        </authorList>
    </citation>
    <scope>NUCLEOTIDE SEQUENCE</scope>
    <source>
        <strain evidence="10">CHK188-4685</strain>
    </source>
</reference>
<dbReference type="Gene3D" id="3.30.565.10">
    <property type="entry name" value="Histidine kinase-like ATPase, C-terminal domain"/>
    <property type="match status" value="1"/>
</dbReference>
<keyword evidence="8" id="KW-0472">Membrane</keyword>
<feature type="transmembrane region" description="Helical" evidence="8">
    <location>
        <begin position="141"/>
        <end position="160"/>
    </location>
</feature>
<dbReference type="InterPro" id="IPR050351">
    <property type="entry name" value="BphY/WalK/GraS-like"/>
</dbReference>
<reference evidence="10" key="1">
    <citation type="journal article" date="2021" name="PeerJ">
        <title>Extensive microbial diversity within the chicken gut microbiome revealed by metagenomics and culture.</title>
        <authorList>
            <person name="Gilroy R."/>
            <person name="Ravi A."/>
            <person name="Getino M."/>
            <person name="Pursley I."/>
            <person name="Horton D.L."/>
            <person name="Alikhan N.F."/>
            <person name="Baker D."/>
            <person name="Gharbi K."/>
            <person name="Hall N."/>
            <person name="Watson M."/>
            <person name="Adriaenssens E.M."/>
            <person name="Foster-Nyarko E."/>
            <person name="Jarju S."/>
            <person name="Secka A."/>
            <person name="Antonio M."/>
            <person name="Oren A."/>
            <person name="Chaudhuri R.R."/>
            <person name="La Ragione R."/>
            <person name="Hildebrand F."/>
            <person name="Pallen M.J."/>
        </authorList>
    </citation>
    <scope>NUCLEOTIDE SEQUENCE</scope>
    <source>
        <strain evidence="10">CHK188-4685</strain>
    </source>
</reference>
<gene>
    <name evidence="10" type="ORF">H9716_05955</name>
</gene>
<feature type="domain" description="Histidine kinase" evidence="9">
    <location>
        <begin position="181"/>
        <end position="387"/>
    </location>
</feature>
<dbReference type="GO" id="GO:0005886">
    <property type="term" value="C:plasma membrane"/>
    <property type="evidence" value="ECO:0007669"/>
    <property type="project" value="TreeGrafter"/>
</dbReference>
<dbReference type="PANTHER" id="PTHR45453">
    <property type="entry name" value="PHOSPHATE REGULON SENSOR PROTEIN PHOR"/>
    <property type="match status" value="1"/>
</dbReference>
<dbReference type="CDD" id="cd00082">
    <property type="entry name" value="HisKA"/>
    <property type="match status" value="1"/>
</dbReference>
<organism evidence="10 11">
    <name type="scientific">Candidatus Enterocloster faecavium</name>
    <dbReference type="NCBI Taxonomy" id="2838560"/>
    <lineage>
        <taxon>Bacteria</taxon>
        <taxon>Bacillati</taxon>
        <taxon>Bacillota</taxon>
        <taxon>Clostridia</taxon>
        <taxon>Lachnospirales</taxon>
        <taxon>Lachnospiraceae</taxon>
        <taxon>Enterocloster</taxon>
    </lineage>
</organism>
<accession>A0A9D2L7N6</accession>
<dbReference type="EC" id="2.7.13.3" evidence="3"/>
<keyword evidence="8" id="KW-1133">Transmembrane helix</keyword>
<dbReference type="SUPFAM" id="SSF47384">
    <property type="entry name" value="Homodimeric domain of signal transducing histidine kinase"/>
    <property type="match status" value="1"/>
</dbReference>
<dbReference type="SMART" id="SM00388">
    <property type="entry name" value="HisKA"/>
    <property type="match status" value="1"/>
</dbReference>
<comment type="subcellular location">
    <subcellularLocation>
        <location evidence="2">Membrane</location>
    </subcellularLocation>
</comment>
<evidence type="ECO:0000313" key="10">
    <source>
        <dbReference type="EMBL" id="HJB07396.1"/>
    </source>
</evidence>
<dbReference type="InterPro" id="IPR003594">
    <property type="entry name" value="HATPase_dom"/>
</dbReference>
<comment type="catalytic activity">
    <reaction evidence="1">
        <text>ATP + protein L-histidine = ADP + protein N-phospho-L-histidine.</text>
        <dbReference type="EC" id="2.7.13.3"/>
    </reaction>
</comment>
<evidence type="ECO:0000256" key="7">
    <source>
        <dbReference type="ARBA" id="ARBA00023012"/>
    </source>
</evidence>
<evidence type="ECO:0000256" key="2">
    <source>
        <dbReference type="ARBA" id="ARBA00004370"/>
    </source>
</evidence>
<keyword evidence="6 10" id="KW-0418">Kinase</keyword>
<dbReference type="GO" id="GO:0000155">
    <property type="term" value="F:phosphorelay sensor kinase activity"/>
    <property type="evidence" value="ECO:0007669"/>
    <property type="project" value="InterPro"/>
</dbReference>
<dbReference type="GO" id="GO:0004721">
    <property type="term" value="F:phosphoprotein phosphatase activity"/>
    <property type="evidence" value="ECO:0007669"/>
    <property type="project" value="TreeGrafter"/>
</dbReference>
<dbReference type="EMBL" id="DWYS01000069">
    <property type="protein sequence ID" value="HJB07396.1"/>
    <property type="molecule type" value="Genomic_DNA"/>
</dbReference>
<dbReference type="GO" id="GO:0016036">
    <property type="term" value="P:cellular response to phosphate starvation"/>
    <property type="evidence" value="ECO:0007669"/>
    <property type="project" value="TreeGrafter"/>
</dbReference>
<dbReference type="PANTHER" id="PTHR45453:SF1">
    <property type="entry name" value="PHOSPHATE REGULON SENSOR PROTEIN PHOR"/>
    <property type="match status" value="1"/>
</dbReference>
<dbReference type="SUPFAM" id="SSF55874">
    <property type="entry name" value="ATPase domain of HSP90 chaperone/DNA topoisomerase II/histidine kinase"/>
    <property type="match status" value="1"/>
</dbReference>
<dbReference type="InterPro" id="IPR036097">
    <property type="entry name" value="HisK_dim/P_sf"/>
</dbReference>
<evidence type="ECO:0000256" key="1">
    <source>
        <dbReference type="ARBA" id="ARBA00000085"/>
    </source>
</evidence>
<evidence type="ECO:0000256" key="5">
    <source>
        <dbReference type="ARBA" id="ARBA00022679"/>
    </source>
</evidence>